<dbReference type="InterPro" id="IPR050832">
    <property type="entry name" value="Bact_Acetyltransf"/>
</dbReference>
<dbReference type="SUPFAM" id="SSF55729">
    <property type="entry name" value="Acyl-CoA N-acyltransferases (Nat)"/>
    <property type="match status" value="1"/>
</dbReference>
<evidence type="ECO:0000259" key="3">
    <source>
        <dbReference type="PROSITE" id="PS51186"/>
    </source>
</evidence>
<dbReference type="EMBL" id="JYLF01000003">
    <property type="protein sequence ID" value="KMN13912.1"/>
    <property type="molecule type" value="Genomic_DNA"/>
</dbReference>
<dbReference type="GO" id="GO:0016747">
    <property type="term" value="F:acyltransferase activity, transferring groups other than amino-acyl groups"/>
    <property type="evidence" value="ECO:0007669"/>
    <property type="project" value="InterPro"/>
</dbReference>
<comment type="caution">
    <text evidence="4">The sequence shown here is derived from an EMBL/GenBank/DDBJ whole genome shotgun (WGS) entry which is preliminary data.</text>
</comment>
<dbReference type="OrthoDB" id="9805924at2"/>
<dbReference type="InterPro" id="IPR016181">
    <property type="entry name" value="Acyl_CoA_acyltransferase"/>
</dbReference>
<dbReference type="CDD" id="cd04301">
    <property type="entry name" value="NAT_SF"/>
    <property type="match status" value="1"/>
</dbReference>
<evidence type="ECO:0000313" key="5">
    <source>
        <dbReference type="Proteomes" id="UP000036325"/>
    </source>
</evidence>
<evidence type="ECO:0000313" key="4">
    <source>
        <dbReference type="EMBL" id="KMN13912.1"/>
    </source>
</evidence>
<dbReference type="Proteomes" id="UP000036325">
    <property type="component" value="Unassembled WGS sequence"/>
</dbReference>
<dbReference type="PATRIC" id="fig|1608994.3.peg.2169"/>
<dbReference type="PANTHER" id="PTHR43877">
    <property type="entry name" value="AMINOALKYLPHOSPHONATE N-ACETYLTRANSFERASE-RELATED-RELATED"/>
    <property type="match status" value="1"/>
</dbReference>
<sequence>MTSNIQIKPATDADHDVWMPLWQAYLTFYKTELPADVSQSTWQRFMDPAEPTHLALAWQDDEAVGMVQTVIHRSNWSIGNSCYLQDLYVSPHLRGTGVGRQLIEHVYAQARALECAKVHWLTQETNATAIRLYERIADRPGFIQFRKALS</sequence>
<dbReference type="PANTHER" id="PTHR43877:SF2">
    <property type="entry name" value="AMINOALKYLPHOSPHONATE N-ACETYLTRANSFERASE-RELATED"/>
    <property type="match status" value="1"/>
</dbReference>
<accession>A0A0J6LPN9</accession>
<feature type="domain" description="N-acetyltransferase" evidence="3">
    <location>
        <begin position="5"/>
        <end position="150"/>
    </location>
</feature>
<name>A0A0J6IPJ6_9PSED</name>
<organism evidence="4 5">
    <name type="scientific">Pseudomonas weihenstephanensis</name>
    <dbReference type="NCBI Taxonomy" id="1608994"/>
    <lineage>
        <taxon>Bacteria</taxon>
        <taxon>Pseudomonadati</taxon>
        <taxon>Pseudomonadota</taxon>
        <taxon>Gammaproteobacteria</taxon>
        <taxon>Pseudomonadales</taxon>
        <taxon>Pseudomonadaceae</taxon>
        <taxon>Pseudomonas</taxon>
    </lineage>
</organism>
<dbReference type="PROSITE" id="PS51186">
    <property type="entry name" value="GNAT"/>
    <property type="match status" value="1"/>
</dbReference>
<protein>
    <submittedName>
        <fullName evidence="4">GNAT family acetyltransferase</fullName>
    </submittedName>
</protein>
<keyword evidence="1 4" id="KW-0808">Transferase</keyword>
<proteinExistence type="predicted"/>
<dbReference type="STRING" id="1608994.TU86_07795"/>
<gene>
    <name evidence="4" type="ORF">TU86_07795</name>
</gene>
<dbReference type="Pfam" id="PF00583">
    <property type="entry name" value="Acetyltransf_1"/>
    <property type="match status" value="1"/>
</dbReference>
<reference evidence="4 5" key="1">
    <citation type="submission" date="2015-02" db="EMBL/GenBank/DDBJ databases">
        <title>Pseudomonas helleri sp. nov. and Pseudomonas weihenstephanensis sp. nov., isolated from raw cows milk.</title>
        <authorList>
            <person name="von Neubeck M."/>
            <person name="Huptas C."/>
            <person name="Wenning M."/>
            <person name="Scherer S."/>
        </authorList>
    </citation>
    <scope>NUCLEOTIDE SEQUENCE [LARGE SCALE GENOMIC DNA]</scope>
    <source>
        <strain evidence="4 5">DSM 29166</strain>
    </source>
</reference>
<keyword evidence="2" id="KW-0012">Acyltransferase</keyword>
<dbReference type="Gene3D" id="3.40.630.30">
    <property type="match status" value="1"/>
</dbReference>
<dbReference type="RefSeq" id="WP_048363738.1">
    <property type="nucleotide sequence ID" value="NZ_JAAEBV010000002.1"/>
</dbReference>
<dbReference type="AlphaFoldDB" id="A0A0J6IPJ6"/>
<evidence type="ECO:0000256" key="2">
    <source>
        <dbReference type="ARBA" id="ARBA00023315"/>
    </source>
</evidence>
<evidence type="ECO:0000256" key="1">
    <source>
        <dbReference type="ARBA" id="ARBA00022679"/>
    </source>
</evidence>
<accession>A0A0J6IPJ6</accession>
<dbReference type="InterPro" id="IPR000182">
    <property type="entry name" value="GNAT_dom"/>
</dbReference>